<reference evidence="2 3" key="1">
    <citation type="journal article" date="2010" name="Nature">
        <title>Perigord black truffle genome uncovers evolutionary origins and mechanisms of symbiosis.</title>
        <authorList>
            <person name="Martin F."/>
            <person name="Kohler A."/>
            <person name="Murat C."/>
            <person name="Balestrini R."/>
            <person name="Coutinho P.M."/>
            <person name="Jaillon O."/>
            <person name="Montanini B."/>
            <person name="Morin E."/>
            <person name="Noel B."/>
            <person name="Percudani R."/>
            <person name="Porcel B."/>
            <person name="Rubini A."/>
            <person name="Amicucci A."/>
            <person name="Amselem J."/>
            <person name="Anthouard V."/>
            <person name="Arcioni S."/>
            <person name="Artiguenave F."/>
            <person name="Aury J.M."/>
            <person name="Ballario P."/>
            <person name="Bolchi A."/>
            <person name="Brenna A."/>
            <person name="Brun A."/>
            <person name="Buee M."/>
            <person name="Cantarel B."/>
            <person name="Chevalier G."/>
            <person name="Couloux A."/>
            <person name="Da Silva C."/>
            <person name="Denoeud F."/>
            <person name="Duplessis S."/>
            <person name="Ghignone S."/>
            <person name="Hilselberger B."/>
            <person name="Iotti M."/>
            <person name="Marcais B."/>
            <person name="Mello A."/>
            <person name="Miranda M."/>
            <person name="Pacioni G."/>
            <person name="Quesneville H."/>
            <person name="Riccioni C."/>
            <person name="Ruotolo R."/>
            <person name="Splivallo R."/>
            <person name="Stocchi V."/>
            <person name="Tisserant E."/>
            <person name="Viscomi A.R."/>
            <person name="Zambonelli A."/>
            <person name="Zampieri E."/>
            <person name="Henrissat B."/>
            <person name="Lebrun M.H."/>
            <person name="Paolocci F."/>
            <person name="Bonfante P."/>
            <person name="Ottonello S."/>
            <person name="Wincker P."/>
        </authorList>
    </citation>
    <scope>NUCLEOTIDE SEQUENCE [LARGE SCALE GENOMIC DNA]</scope>
    <source>
        <strain evidence="2 3">Mel28</strain>
    </source>
</reference>
<dbReference type="Proteomes" id="UP000006911">
    <property type="component" value="Unassembled WGS sequence"/>
</dbReference>
<dbReference type="HOGENOM" id="CLU_2759632_0_0_1"/>
<dbReference type="GeneID" id="9187234"/>
<evidence type="ECO:0000313" key="2">
    <source>
        <dbReference type="EMBL" id="CAZ80209.1"/>
    </source>
</evidence>
<gene>
    <name evidence="2" type="ORF">GSTUM_00002235001</name>
</gene>
<dbReference type="KEGG" id="tml:GSTUM_00002235001"/>
<keyword evidence="1" id="KW-0472">Membrane</keyword>
<organism evidence="2 3">
    <name type="scientific">Tuber melanosporum (strain Mel28)</name>
    <name type="common">Perigord black truffle</name>
    <dbReference type="NCBI Taxonomy" id="656061"/>
    <lineage>
        <taxon>Eukaryota</taxon>
        <taxon>Fungi</taxon>
        <taxon>Dikarya</taxon>
        <taxon>Ascomycota</taxon>
        <taxon>Pezizomycotina</taxon>
        <taxon>Pezizomycetes</taxon>
        <taxon>Pezizales</taxon>
        <taxon>Tuberaceae</taxon>
        <taxon>Tuber</taxon>
    </lineage>
</organism>
<accession>D5G6R6</accession>
<dbReference type="InParanoid" id="D5G6R6"/>
<evidence type="ECO:0000313" key="3">
    <source>
        <dbReference type="Proteomes" id="UP000006911"/>
    </source>
</evidence>
<proteinExistence type="predicted"/>
<name>D5G6R6_TUBMM</name>
<keyword evidence="1" id="KW-1133">Transmembrane helix</keyword>
<feature type="transmembrane region" description="Helical" evidence="1">
    <location>
        <begin position="7"/>
        <end position="30"/>
    </location>
</feature>
<dbReference type="EMBL" id="FN430014">
    <property type="protein sequence ID" value="CAZ80209.1"/>
    <property type="molecule type" value="Genomic_DNA"/>
</dbReference>
<dbReference type="RefSeq" id="XP_002836052.1">
    <property type="nucleotide sequence ID" value="XM_002836006.1"/>
</dbReference>
<keyword evidence="3" id="KW-1185">Reference proteome</keyword>
<protein>
    <submittedName>
        <fullName evidence="2">(Perigord truffle) hypothetical protein</fullName>
    </submittedName>
</protein>
<evidence type="ECO:0000256" key="1">
    <source>
        <dbReference type="SAM" id="Phobius"/>
    </source>
</evidence>
<keyword evidence="1" id="KW-0812">Transmembrane</keyword>
<dbReference type="AlphaFoldDB" id="D5G6R6"/>
<sequence>MTPRRALFSYFLLSSALNGLEFIWYLLLFIRFPFDPHSYSLVFFFPSYRTCYHGKFSQSHTWAMITSRRD</sequence>